<feature type="compositionally biased region" description="Gly residues" evidence="1">
    <location>
        <begin position="27"/>
        <end position="40"/>
    </location>
</feature>
<proteinExistence type="predicted"/>
<organism evidence="3 4">
    <name type="scientific">Nesterenkonia lutea</name>
    <dbReference type="NCBI Taxonomy" id="272919"/>
    <lineage>
        <taxon>Bacteria</taxon>
        <taxon>Bacillati</taxon>
        <taxon>Actinomycetota</taxon>
        <taxon>Actinomycetes</taxon>
        <taxon>Micrococcales</taxon>
        <taxon>Micrococcaceae</taxon>
        <taxon>Nesterenkonia</taxon>
    </lineage>
</organism>
<accession>A0ABR9JEI2</accession>
<feature type="region of interest" description="Disordered" evidence="1">
    <location>
        <begin position="22"/>
        <end position="77"/>
    </location>
</feature>
<evidence type="ECO:0000313" key="3">
    <source>
        <dbReference type="EMBL" id="MBE1524343.1"/>
    </source>
</evidence>
<dbReference type="RefSeq" id="WP_192595370.1">
    <property type="nucleotide sequence ID" value="NZ_BAAALJ010000024.1"/>
</dbReference>
<dbReference type="Proteomes" id="UP000643525">
    <property type="component" value="Unassembled WGS sequence"/>
</dbReference>
<gene>
    <name evidence="3" type="ORF">H4W27_001461</name>
</gene>
<sequence>MMRGPGGPLLVLAGVTAMMLSSCAEDPGGGLDGDPGGGTDAGADGDQSTGAPAAVHPDADGDDPSGGGSVSPDLMPAPLQETPEMVAEHLSAWQNYTVVSDTELQLSFYTGNPACYGVRSVVEEDEEVIRVATISGTLLDAVDSACTQEARHVSLIVELDEPVADREVVPLAEVELNR</sequence>
<keyword evidence="4" id="KW-1185">Reference proteome</keyword>
<comment type="caution">
    <text evidence="3">The sequence shown here is derived from an EMBL/GenBank/DDBJ whole genome shotgun (WGS) entry which is preliminary data.</text>
</comment>
<evidence type="ECO:0000256" key="2">
    <source>
        <dbReference type="SAM" id="SignalP"/>
    </source>
</evidence>
<dbReference type="PROSITE" id="PS51257">
    <property type="entry name" value="PROKAR_LIPOPROTEIN"/>
    <property type="match status" value="1"/>
</dbReference>
<evidence type="ECO:0000256" key="1">
    <source>
        <dbReference type="SAM" id="MobiDB-lite"/>
    </source>
</evidence>
<keyword evidence="2" id="KW-0732">Signal</keyword>
<name>A0ABR9JEI2_9MICC</name>
<feature type="chain" id="PRO_5047524770" evidence="2">
    <location>
        <begin position="25"/>
        <end position="178"/>
    </location>
</feature>
<evidence type="ECO:0000313" key="4">
    <source>
        <dbReference type="Proteomes" id="UP000643525"/>
    </source>
</evidence>
<protein>
    <submittedName>
        <fullName evidence="3">Uncharacterized protein</fullName>
    </submittedName>
</protein>
<dbReference type="EMBL" id="JADBED010000001">
    <property type="protein sequence ID" value="MBE1524343.1"/>
    <property type="molecule type" value="Genomic_DNA"/>
</dbReference>
<reference evidence="3 4" key="1">
    <citation type="submission" date="2020-10" db="EMBL/GenBank/DDBJ databases">
        <title>Sequencing the genomes of 1000 actinobacteria strains.</title>
        <authorList>
            <person name="Klenk H.-P."/>
        </authorList>
    </citation>
    <scope>NUCLEOTIDE SEQUENCE [LARGE SCALE GENOMIC DNA]</scope>
    <source>
        <strain evidence="3 4">DSM 15666</strain>
    </source>
</reference>
<feature type="signal peptide" evidence="2">
    <location>
        <begin position="1"/>
        <end position="24"/>
    </location>
</feature>